<feature type="coiled-coil region" evidence="1">
    <location>
        <begin position="140"/>
        <end position="225"/>
    </location>
</feature>
<protein>
    <submittedName>
        <fullName evidence="2">Uncharacterized protein</fullName>
    </submittedName>
</protein>
<accession>A0A8K0JGQ5</accession>
<keyword evidence="1" id="KW-0175">Coiled coil</keyword>
<evidence type="ECO:0000256" key="1">
    <source>
        <dbReference type="SAM" id="Coils"/>
    </source>
</evidence>
<gene>
    <name evidence="2" type="ORF">FFLO_05520</name>
</gene>
<evidence type="ECO:0000313" key="2">
    <source>
        <dbReference type="EMBL" id="KAG7529642.1"/>
    </source>
</evidence>
<proteinExistence type="predicted"/>
<evidence type="ECO:0000313" key="3">
    <source>
        <dbReference type="Proteomes" id="UP000812966"/>
    </source>
</evidence>
<dbReference type="Proteomes" id="UP000812966">
    <property type="component" value="Unassembled WGS sequence"/>
</dbReference>
<keyword evidence="3" id="KW-1185">Reference proteome</keyword>
<dbReference type="AlphaFoldDB" id="A0A8K0JGQ5"/>
<reference evidence="2" key="1">
    <citation type="submission" date="2020-04" db="EMBL/GenBank/DDBJ databases">
        <title>Analysis of mating type loci in Filobasidium floriforme.</title>
        <authorList>
            <person name="Nowrousian M."/>
        </authorList>
    </citation>
    <scope>NUCLEOTIDE SEQUENCE</scope>
    <source>
        <strain evidence="2">CBS 6242</strain>
    </source>
</reference>
<organism evidence="2 3">
    <name type="scientific">Filobasidium floriforme</name>
    <dbReference type="NCBI Taxonomy" id="5210"/>
    <lineage>
        <taxon>Eukaryota</taxon>
        <taxon>Fungi</taxon>
        <taxon>Dikarya</taxon>
        <taxon>Basidiomycota</taxon>
        <taxon>Agaricomycotina</taxon>
        <taxon>Tremellomycetes</taxon>
        <taxon>Filobasidiales</taxon>
        <taxon>Filobasidiaceae</taxon>
        <taxon>Filobasidium</taxon>
    </lineage>
</organism>
<comment type="caution">
    <text evidence="2">The sequence shown here is derived from an EMBL/GenBank/DDBJ whole genome shotgun (WGS) entry which is preliminary data.</text>
</comment>
<feature type="coiled-coil region" evidence="1">
    <location>
        <begin position="320"/>
        <end position="347"/>
    </location>
</feature>
<sequence length="965" mass="104972">MSWFKIRPNSGLSLPLETAILWCGGGPECPICHIVHPAEENARRHSEEHMPPEEEIEMRRRWHLGELVAPLVKRSMVTETVQASRRVKCTDRELSLNSGFYPGWKQDSELPFPSVSKIRKAVDPSLPPAVAPPVIESAEEKRLKEKVSQRDTEIDRLRKEVTSLQDQLRNEVTSLQDQMAGQHQAFQAAIGTIRQDASMREQELKEELAVEMQEHLDKIPRLEARLRANDIVNNRLVLALALKMQDNIAQINALHDIHAVRIVQIGLGYTQTLANITAEHANALATIIAEHADALAALNEELTHREVLHGEREQAHIEQMIEAAEHVQSLVLRLQQLEQDLGNTRDATIKALRGQVKKRDEEIEGLHRLVAAKKQQVNVVKAQIKTADQLVDQIKGAMAVPPTLEEIKKTILEAVPAAPTLQQITNILPPPPPTLQQITNILPSPAPKLEEIKKTIVEAVPAAPTLQQITNILPPPAPKLDEIKTMIVEAVPAAPKLEDIKTMILAEIGTAVKKVLPNPPTADDIANAVPTVDAIVEKVSPAVVQEIKKVLPSVPTVESIVQEIKKVLPVVPTVESIVQEVKKVLPSVPTVDSIVQEVKKVLPSVPTVDSIVQEVKKVLPAGPTAEDIGKAVKIPTAEDIGRAVKVEVPTAEAIGKAVKMPTAEDIGRAVKVEVPTAEAIGKQVKVEVPTAEAIGKQVKVEVPTAEAIGKQVKVEVPTAEAIGKQVKVEVPTAEDIGKQVKVEVPTAEDIGKQVKVEVPTADEIGRAVKVDVPTAEAIGKAVKVDVPTADNIGQAIKLPAAEEIGKAVKCNPQFKFILPPQMIKDLATQVGEIISAKVISSFADKVISSGSGVSRDLDEDELQQAIDDLSTESVPANDIAQAVLEQRFMDGYKDWKGAKERPSLFFVALAQCVQRRHYPGSVFKASLGVAERIVEEGYDMVGEQDPRAAAAFVALCSVIRKARTG</sequence>
<name>A0A8K0JGQ5_9TREE</name>
<dbReference type="EMBL" id="JABELV010000142">
    <property type="protein sequence ID" value="KAG7529642.1"/>
    <property type="molecule type" value="Genomic_DNA"/>
</dbReference>